<evidence type="ECO:0000313" key="2">
    <source>
        <dbReference type="Proteomes" id="UP000811246"/>
    </source>
</evidence>
<accession>A0A922E4D2</accession>
<dbReference type="EMBL" id="CM031833">
    <property type="protein sequence ID" value="KAG6695922.1"/>
    <property type="molecule type" value="Genomic_DNA"/>
</dbReference>
<reference evidence="1" key="1">
    <citation type="submission" date="2021-01" db="EMBL/GenBank/DDBJ databases">
        <authorList>
            <person name="Lovell J.T."/>
            <person name="Bentley N."/>
            <person name="Bhattarai G."/>
            <person name="Jenkins J.W."/>
            <person name="Sreedasyam A."/>
            <person name="Alarcon Y."/>
            <person name="Bock C."/>
            <person name="Boston L."/>
            <person name="Carlson J."/>
            <person name="Cervantes K."/>
            <person name="Clermont K."/>
            <person name="Krom N."/>
            <person name="Kubenka K."/>
            <person name="Mamidi S."/>
            <person name="Mattison C."/>
            <person name="Monteros M."/>
            <person name="Pisani C."/>
            <person name="Plott C."/>
            <person name="Rajasekar S."/>
            <person name="Rhein H.S."/>
            <person name="Rohla C."/>
            <person name="Song M."/>
            <person name="Hilaire R.S."/>
            <person name="Shu S."/>
            <person name="Wells L."/>
            <person name="Wang X."/>
            <person name="Webber J."/>
            <person name="Heerema R.J."/>
            <person name="Klein P."/>
            <person name="Conner P."/>
            <person name="Grauke L."/>
            <person name="Grimwood J."/>
            <person name="Schmutz J."/>
            <person name="Randall J.J."/>
        </authorList>
    </citation>
    <scope>NUCLEOTIDE SEQUENCE</scope>
    <source>
        <tissue evidence="1">Leaf</tissue>
    </source>
</reference>
<organism evidence="1 2">
    <name type="scientific">Carya illinoinensis</name>
    <name type="common">Pecan</name>
    <dbReference type="NCBI Taxonomy" id="32201"/>
    <lineage>
        <taxon>Eukaryota</taxon>
        <taxon>Viridiplantae</taxon>
        <taxon>Streptophyta</taxon>
        <taxon>Embryophyta</taxon>
        <taxon>Tracheophyta</taxon>
        <taxon>Spermatophyta</taxon>
        <taxon>Magnoliopsida</taxon>
        <taxon>eudicotyledons</taxon>
        <taxon>Gunneridae</taxon>
        <taxon>Pentapetalae</taxon>
        <taxon>rosids</taxon>
        <taxon>fabids</taxon>
        <taxon>Fagales</taxon>
        <taxon>Juglandaceae</taxon>
        <taxon>Carya</taxon>
    </lineage>
</organism>
<proteinExistence type="predicted"/>
<dbReference type="Proteomes" id="UP000811246">
    <property type="component" value="Chromosome 9"/>
</dbReference>
<protein>
    <submittedName>
        <fullName evidence="1">Uncharacterized protein</fullName>
    </submittedName>
</protein>
<gene>
    <name evidence="1" type="ORF">I3842_09G121500</name>
</gene>
<evidence type="ECO:0000313" key="1">
    <source>
        <dbReference type="EMBL" id="KAG6695922.1"/>
    </source>
</evidence>
<name>A0A922E4D2_CARIL</name>
<dbReference type="PANTHER" id="PTHR36350">
    <property type="entry name" value="TRANSMEMBRANE PROTEIN"/>
    <property type="match status" value="1"/>
</dbReference>
<dbReference type="AlphaFoldDB" id="A0A922E4D2"/>
<sequence length="283" mass="30849">MESALCLRHGHLPGLTLRIPNSPVNGAARVITMPHFSFIPSSLSLSNTNLCIYRRLGHAFGPIVCAMNRNPTPWRINDESDSKVVRAGTVGASLMLACALGIISCGCMKSPKAMAIYNNQKKPEVVCAIHDIYPEGGEAALKYFSDMIRVYSSQKKPAHFKLNRDKKISKEEAGVLKNEAMWMVKSGKGNDAVGLLQKILKECDGTESKFFVEMALVEVLICLGRCEEALQYDCISCQSTSGIADFRVPLFSALINKMLGNEEAAKKCWEGFTVALGSQGPPS</sequence>
<dbReference type="PANTHER" id="PTHR36350:SF2">
    <property type="entry name" value="PROTEIN, PUTATIVE-RELATED"/>
    <property type="match status" value="1"/>
</dbReference>
<comment type="caution">
    <text evidence="1">The sequence shown here is derived from an EMBL/GenBank/DDBJ whole genome shotgun (WGS) entry which is preliminary data.</text>
</comment>